<protein>
    <recommendedName>
        <fullName evidence="3">SnoaL-like domain-containing protein</fullName>
    </recommendedName>
</protein>
<dbReference type="GO" id="GO:0030638">
    <property type="term" value="P:polyketide metabolic process"/>
    <property type="evidence" value="ECO:0007669"/>
    <property type="project" value="InterPro"/>
</dbReference>
<keyword evidence="2" id="KW-1185">Reference proteome</keyword>
<evidence type="ECO:0000313" key="1">
    <source>
        <dbReference type="EMBL" id="KAF2215467.1"/>
    </source>
</evidence>
<dbReference type="Gene3D" id="3.10.450.50">
    <property type="match status" value="1"/>
</dbReference>
<dbReference type="SUPFAM" id="SSF54427">
    <property type="entry name" value="NTF2-like"/>
    <property type="match status" value="1"/>
</dbReference>
<dbReference type="OrthoDB" id="5440at2759"/>
<dbReference type="Proteomes" id="UP000799539">
    <property type="component" value="Unassembled WGS sequence"/>
</dbReference>
<proteinExistence type="predicted"/>
<dbReference type="InterPro" id="IPR032710">
    <property type="entry name" value="NTF2-like_dom_sf"/>
</dbReference>
<dbReference type="InterPro" id="IPR009959">
    <property type="entry name" value="Cyclase_SnoaL-like"/>
</dbReference>
<dbReference type="AlphaFoldDB" id="A0A6A6FPT7"/>
<evidence type="ECO:0000313" key="2">
    <source>
        <dbReference type="Proteomes" id="UP000799539"/>
    </source>
</evidence>
<name>A0A6A6FPT7_9PEZI</name>
<gene>
    <name evidence="1" type="ORF">CERZMDRAFT_94876</name>
</gene>
<reference evidence="1" key="1">
    <citation type="journal article" date="2020" name="Stud. Mycol.">
        <title>101 Dothideomycetes genomes: a test case for predicting lifestyles and emergence of pathogens.</title>
        <authorList>
            <person name="Haridas S."/>
            <person name="Albert R."/>
            <person name="Binder M."/>
            <person name="Bloem J."/>
            <person name="Labutti K."/>
            <person name="Salamov A."/>
            <person name="Andreopoulos B."/>
            <person name="Baker S."/>
            <person name="Barry K."/>
            <person name="Bills G."/>
            <person name="Bluhm B."/>
            <person name="Cannon C."/>
            <person name="Castanera R."/>
            <person name="Culley D."/>
            <person name="Daum C."/>
            <person name="Ezra D."/>
            <person name="Gonzalez J."/>
            <person name="Henrissat B."/>
            <person name="Kuo A."/>
            <person name="Liang C."/>
            <person name="Lipzen A."/>
            <person name="Lutzoni F."/>
            <person name="Magnuson J."/>
            <person name="Mondo S."/>
            <person name="Nolan M."/>
            <person name="Ohm R."/>
            <person name="Pangilinan J."/>
            <person name="Park H.-J."/>
            <person name="Ramirez L."/>
            <person name="Alfaro M."/>
            <person name="Sun H."/>
            <person name="Tritt A."/>
            <person name="Yoshinaga Y."/>
            <person name="Zwiers L.-H."/>
            <person name="Turgeon B."/>
            <person name="Goodwin S."/>
            <person name="Spatafora J."/>
            <person name="Crous P."/>
            <person name="Grigoriev I."/>
        </authorList>
    </citation>
    <scope>NUCLEOTIDE SEQUENCE</scope>
    <source>
        <strain evidence="1">SCOH1-5</strain>
    </source>
</reference>
<evidence type="ECO:0008006" key="3">
    <source>
        <dbReference type="Google" id="ProtNLM"/>
    </source>
</evidence>
<dbReference type="PANTHER" id="PTHR38436:SF3">
    <property type="entry name" value="CARBOXYMETHYLENEBUTENOLIDASE-RELATED"/>
    <property type="match status" value="1"/>
</dbReference>
<accession>A0A6A6FPT7</accession>
<sequence length="430" mass="48019">MTAIPEFAYGSSPPVPVAPQKPEQMTEGVTLLRPLSRRGHGPGMIILAPLDERAAPVEIQDGIPSLRMKWAEEGYCVAEIRPNASSGALKAAVQALQNCAECEPKDKMGLICYDADLWSKSAAAVESLKDRIVVAGLYAQASQFKQLSSQASIPTIYHLTGESETKSRATANSKIYEYATTESSSFPVPFYEDFHYATEAVSHSRNLAFFKPRMEGPYFNLELLWDEHTYYEFENRNVEHTMATMVEEPYVNHVPTLTGGIGRKKLTTFYRDHFIFSNPDDTELELISRTVGIDRVVDEFIYKFTHDKTPDWLFPGIPPTYHYVQIPMMAVVNIRGDRLYHEHISWDQASALRQIGVLPEKLPLNVEVPAAAKSATNGEGNANGNGNGVEGIQKQYEITLPVAGTDTTNKMRDKNAVESNLMFEFQAREV</sequence>
<dbReference type="PANTHER" id="PTHR38436">
    <property type="entry name" value="POLYKETIDE CYCLASE SNOAL-LIKE DOMAIN"/>
    <property type="match status" value="1"/>
</dbReference>
<organism evidence="1 2">
    <name type="scientific">Cercospora zeae-maydis SCOH1-5</name>
    <dbReference type="NCBI Taxonomy" id="717836"/>
    <lineage>
        <taxon>Eukaryota</taxon>
        <taxon>Fungi</taxon>
        <taxon>Dikarya</taxon>
        <taxon>Ascomycota</taxon>
        <taxon>Pezizomycotina</taxon>
        <taxon>Dothideomycetes</taxon>
        <taxon>Dothideomycetidae</taxon>
        <taxon>Mycosphaerellales</taxon>
        <taxon>Mycosphaerellaceae</taxon>
        <taxon>Cercospora</taxon>
    </lineage>
</organism>
<dbReference type="EMBL" id="ML992666">
    <property type="protein sequence ID" value="KAF2215467.1"/>
    <property type="molecule type" value="Genomic_DNA"/>
</dbReference>